<evidence type="ECO:0000256" key="10">
    <source>
        <dbReference type="PIRSR" id="PIRSR630564-1"/>
    </source>
</evidence>
<evidence type="ECO:0000256" key="7">
    <source>
        <dbReference type="ARBA" id="ARBA00022833"/>
    </source>
</evidence>
<evidence type="ECO:0000256" key="8">
    <source>
        <dbReference type="ARBA" id="ARBA00023136"/>
    </source>
</evidence>
<keyword evidence="6" id="KW-0378">Hydrolase</keyword>
<gene>
    <name evidence="17" type="primary">Aste57867_11635</name>
    <name evidence="16" type="ORF">As57867_011592</name>
    <name evidence="17" type="ORF">ASTE57867_11635</name>
</gene>
<dbReference type="InterPro" id="IPR011011">
    <property type="entry name" value="Znf_FYVE_PHD"/>
</dbReference>
<feature type="region of interest" description="Disordered" evidence="13">
    <location>
        <begin position="258"/>
        <end position="285"/>
    </location>
</feature>
<keyword evidence="8" id="KW-0472">Membrane</keyword>
<dbReference type="InterPro" id="IPR013083">
    <property type="entry name" value="Znf_RING/FYVE/PHD"/>
</dbReference>
<evidence type="ECO:0000256" key="3">
    <source>
        <dbReference type="ARBA" id="ARBA00012903"/>
    </source>
</evidence>
<keyword evidence="5 12" id="KW-0863">Zinc-finger</keyword>
<evidence type="ECO:0000256" key="4">
    <source>
        <dbReference type="ARBA" id="ARBA00022723"/>
    </source>
</evidence>
<protein>
    <recommendedName>
        <fullName evidence="3">phosphatidylinositol-3,5-bisphosphate 3-phosphatase</fullName>
        <ecNumber evidence="3">3.1.3.95</ecNumber>
    </recommendedName>
    <alternativeName>
        <fullName evidence="9">Phosphatidylinositol-3,5-bisphosphate 3-phosphatase</fullName>
    </alternativeName>
</protein>
<feature type="domain" description="Myotubularin phosphatase" evidence="15">
    <location>
        <begin position="606"/>
        <end position="984"/>
    </location>
</feature>
<keyword evidence="7" id="KW-0862">Zinc</keyword>
<feature type="compositionally biased region" description="Low complexity" evidence="13">
    <location>
        <begin position="1020"/>
        <end position="1029"/>
    </location>
</feature>
<dbReference type="Gene3D" id="3.30.40.10">
    <property type="entry name" value="Zinc/RING finger domain, C3HC4 (zinc finger)"/>
    <property type="match status" value="1"/>
</dbReference>
<organism evidence="17 18">
    <name type="scientific">Aphanomyces stellatus</name>
    <dbReference type="NCBI Taxonomy" id="120398"/>
    <lineage>
        <taxon>Eukaryota</taxon>
        <taxon>Sar</taxon>
        <taxon>Stramenopiles</taxon>
        <taxon>Oomycota</taxon>
        <taxon>Saprolegniomycetes</taxon>
        <taxon>Saprolegniales</taxon>
        <taxon>Verrucalvaceae</taxon>
        <taxon>Aphanomyces</taxon>
    </lineage>
</organism>
<dbReference type="InterPro" id="IPR017455">
    <property type="entry name" value="Znf_FYVE-rel"/>
</dbReference>
<accession>A0A485KTV5</accession>
<feature type="active site" description="Phosphocysteine intermediate" evidence="10">
    <location>
        <position position="821"/>
    </location>
</feature>
<evidence type="ECO:0000256" key="12">
    <source>
        <dbReference type="PROSITE-ProRule" id="PRU00091"/>
    </source>
</evidence>
<dbReference type="OrthoDB" id="271628at2759"/>
<reference evidence="16" key="2">
    <citation type="submission" date="2019-06" db="EMBL/GenBank/DDBJ databases">
        <title>Genomics analysis of Aphanomyces spp. identifies a new class of oomycete effector associated with host adaptation.</title>
        <authorList>
            <person name="Gaulin E."/>
        </authorList>
    </citation>
    <scope>NUCLEOTIDE SEQUENCE</scope>
    <source>
        <strain evidence="16">CBS 578.67</strain>
    </source>
</reference>
<dbReference type="CDD" id="cd14507">
    <property type="entry name" value="PTP-MTM-like"/>
    <property type="match status" value="1"/>
</dbReference>
<feature type="binding site" evidence="11">
    <location>
        <begin position="821"/>
        <end position="827"/>
    </location>
    <ligand>
        <name>substrate</name>
    </ligand>
</feature>
<dbReference type="SUPFAM" id="SSF52799">
    <property type="entry name" value="(Phosphotyrosine protein) phosphatases II"/>
    <property type="match status" value="1"/>
</dbReference>
<dbReference type="InterPro" id="IPR010569">
    <property type="entry name" value="Myotubularin-like_Pase_dom"/>
</dbReference>
<dbReference type="Gene3D" id="2.30.29.30">
    <property type="entry name" value="Pleckstrin-homology domain (PH domain)/Phosphotyrosine-binding domain (PTB)"/>
    <property type="match status" value="1"/>
</dbReference>
<dbReference type="InterPro" id="IPR000306">
    <property type="entry name" value="Znf_FYVE"/>
</dbReference>
<dbReference type="InterPro" id="IPR003595">
    <property type="entry name" value="Tyr_Pase_cat"/>
</dbReference>
<dbReference type="InterPro" id="IPR029021">
    <property type="entry name" value="Prot-tyrosine_phosphatase-like"/>
</dbReference>
<dbReference type="SUPFAM" id="SSF50729">
    <property type="entry name" value="PH domain-like"/>
    <property type="match status" value="1"/>
</dbReference>
<dbReference type="EMBL" id="CAADRA010005317">
    <property type="protein sequence ID" value="VFT88493.1"/>
    <property type="molecule type" value="Genomic_DNA"/>
</dbReference>
<sequence length="1029" mass="114965">MKPTPRAKYSYNARTYSSVNKETVSISSLINADITLKVLYEAHGQGLEKDDRAILASTLKTTSRITNRLEKMLLTKHQKVSTTAGVPRVGAVTQKDATKCAACSKKLMMMMSRADNCFTCGYISCGKCLTQRLVPRAFGADENTTVKVCALCCNWFKEFMNTKFEEYSRPKANETADAPALHGTSRHSSLFVTHELSVDFLAQLDVAVDEEHVPSNVRHEIESALESGLTVSTAAAIMTKLKHELATVVNHYEYQDDMDSNDSDAEQPLHSHSRSSTRKLTKFDKKSGVPQAAIQSLLDLMVLLDSIQPDEDAPHALDDDDGHQLPQRPPSHTRQVSEEFDPFADATHDADDDESMPAVAFYASLFRRPTDRYRLVVCPQQGVIETTSISRGGTTSFRLFDVQVQSVVSDAVRFTFSYKPDLIYQFASEGEKIHLCTMVEAYKAAHPRPERPRLPLVPMFKGERKMHMSSFPATAVLGDNNCVRGVVMNTNYRVLFVPLEDVPMIEVPLFAIVGATRVATNGGHGRDPNSAGGRTSSMLITCKDVRTLRLDVAEDKFEILQHMIAQLSESMQRNNPVHFLTTPTEVTLDVPHFAFSYSTSQTAVDGWQFGTITRDYERMGLKNAAPFQWINNEDGNVCDSYPPTLVLPSKLTRGSILSASAFRAKNRLPVVTWIHPRNRSVLARSSQPLLGRILSGASCNMDESIIDSYRTLAGAAKPFYIFDARKSKAAAGNRLMGKGGVETSENYEGAIIFHLNISNMYKMQNAFQALTKICLVPEFDKSWWSAVEGTHWFEHLHLILDGALRIARVLDIEGASALVHCSDGWDRTCQLVCLAQMMLDPYYRTLHGFATLVEKDWCLFGHKFMERLGGNRVKDPTRAKMSPIFLQFLDAVYQMLMQFPNAFEFNERCLLHLANALSSGLYGTFVYDSYQQRKAANVHLKTVSVWTPLCASSNQFINHDYEPTDQPVWVWAGHQAIKLWTGYFFQYHENQSKLVDTSTKATSMAPDANDPNEPDDDMASSESSSTVVS</sequence>
<feature type="region of interest" description="Disordered" evidence="13">
    <location>
        <begin position="998"/>
        <end position="1029"/>
    </location>
</feature>
<evidence type="ECO:0000256" key="5">
    <source>
        <dbReference type="ARBA" id="ARBA00022771"/>
    </source>
</evidence>
<evidence type="ECO:0000256" key="11">
    <source>
        <dbReference type="PIRSR" id="PIRSR630564-2"/>
    </source>
</evidence>
<dbReference type="InterPro" id="IPR011993">
    <property type="entry name" value="PH-like_dom_sf"/>
</dbReference>
<evidence type="ECO:0000256" key="9">
    <source>
        <dbReference type="ARBA" id="ARBA00032571"/>
    </source>
</evidence>
<keyword evidence="4" id="KW-0479">Metal-binding</keyword>
<dbReference type="AlphaFoldDB" id="A0A485KTV5"/>
<comment type="similarity">
    <text evidence="2">Belongs to the protein-tyrosine phosphatase family. Non-receptor class myotubularin subfamily.</text>
</comment>
<evidence type="ECO:0000259" key="14">
    <source>
        <dbReference type="PROSITE" id="PS50178"/>
    </source>
</evidence>
<dbReference type="PANTHER" id="PTHR10807">
    <property type="entry name" value="MYOTUBULARIN-RELATED"/>
    <property type="match status" value="1"/>
</dbReference>
<dbReference type="Pfam" id="PF01363">
    <property type="entry name" value="FYVE"/>
    <property type="match status" value="1"/>
</dbReference>
<evidence type="ECO:0000256" key="1">
    <source>
        <dbReference type="ARBA" id="ARBA00004370"/>
    </source>
</evidence>
<dbReference type="Pfam" id="PF06602">
    <property type="entry name" value="Myotub-related"/>
    <property type="match status" value="1"/>
</dbReference>
<proteinExistence type="inferred from homology"/>
<dbReference type="SMART" id="SM00404">
    <property type="entry name" value="PTPc_motif"/>
    <property type="match status" value="1"/>
</dbReference>
<reference evidence="17 18" key="1">
    <citation type="submission" date="2019-03" db="EMBL/GenBank/DDBJ databases">
        <authorList>
            <person name="Gaulin E."/>
            <person name="Dumas B."/>
        </authorList>
    </citation>
    <scope>NUCLEOTIDE SEQUENCE [LARGE SCALE GENOMIC DNA]</scope>
    <source>
        <strain evidence="17">CBS 568.67</strain>
    </source>
</reference>
<dbReference type="EC" id="3.1.3.95" evidence="3"/>
<feature type="region of interest" description="Disordered" evidence="13">
    <location>
        <begin position="311"/>
        <end position="339"/>
    </location>
</feature>
<comment type="subcellular location">
    <subcellularLocation>
        <location evidence="1">Membrane</location>
    </subcellularLocation>
</comment>
<dbReference type="EMBL" id="VJMH01005296">
    <property type="protein sequence ID" value="KAF0697708.1"/>
    <property type="molecule type" value="Genomic_DNA"/>
</dbReference>
<evidence type="ECO:0000256" key="13">
    <source>
        <dbReference type="SAM" id="MobiDB-lite"/>
    </source>
</evidence>
<dbReference type="InterPro" id="IPR030564">
    <property type="entry name" value="Myotubularin"/>
</dbReference>
<dbReference type="Proteomes" id="UP000332933">
    <property type="component" value="Unassembled WGS sequence"/>
</dbReference>
<evidence type="ECO:0000256" key="2">
    <source>
        <dbReference type="ARBA" id="ARBA00007471"/>
    </source>
</evidence>
<evidence type="ECO:0000256" key="6">
    <source>
        <dbReference type="ARBA" id="ARBA00022801"/>
    </source>
</evidence>
<dbReference type="GO" id="GO:0008270">
    <property type="term" value="F:zinc ion binding"/>
    <property type="evidence" value="ECO:0007669"/>
    <property type="project" value="UniProtKB-KW"/>
</dbReference>
<evidence type="ECO:0000313" key="17">
    <source>
        <dbReference type="EMBL" id="VFT88493.1"/>
    </source>
</evidence>
<dbReference type="GO" id="GO:0005737">
    <property type="term" value="C:cytoplasm"/>
    <property type="evidence" value="ECO:0007669"/>
    <property type="project" value="TreeGrafter"/>
</dbReference>
<name>A0A485KTV5_9STRA</name>
<feature type="domain" description="FYVE-type" evidence="14">
    <location>
        <begin position="94"/>
        <end position="152"/>
    </location>
</feature>
<evidence type="ECO:0000313" key="18">
    <source>
        <dbReference type="Proteomes" id="UP000332933"/>
    </source>
</evidence>
<dbReference type="PROSITE" id="PS51339">
    <property type="entry name" value="PPASE_MYOTUBULARIN"/>
    <property type="match status" value="1"/>
</dbReference>
<dbReference type="PROSITE" id="PS50178">
    <property type="entry name" value="ZF_FYVE"/>
    <property type="match status" value="1"/>
</dbReference>
<evidence type="ECO:0000313" key="16">
    <source>
        <dbReference type="EMBL" id="KAF0697708.1"/>
    </source>
</evidence>
<keyword evidence="18" id="KW-1185">Reference proteome</keyword>
<dbReference type="CDD" id="cd00065">
    <property type="entry name" value="FYVE_like_SF"/>
    <property type="match status" value="1"/>
</dbReference>
<dbReference type="SUPFAM" id="SSF57903">
    <property type="entry name" value="FYVE/PHD zinc finger"/>
    <property type="match status" value="1"/>
</dbReference>
<dbReference type="PANTHER" id="PTHR10807:SF128">
    <property type="entry name" value="PHOSPHATIDYLINOSITOL-3,5-BISPHOSPHATE 3-PHOSPHATASE"/>
    <property type="match status" value="1"/>
</dbReference>
<evidence type="ECO:0000259" key="15">
    <source>
        <dbReference type="PROSITE" id="PS51339"/>
    </source>
</evidence>
<feature type="compositionally biased region" description="Basic residues" evidence="13">
    <location>
        <begin position="271"/>
        <end position="280"/>
    </location>
</feature>
<dbReference type="GO" id="GO:0052629">
    <property type="term" value="F:phosphatidylinositol-3,5-bisphosphate 3-phosphatase activity"/>
    <property type="evidence" value="ECO:0007669"/>
    <property type="project" value="UniProtKB-EC"/>
</dbReference>
<feature type="compositionally biased region" description="Acidic residues" evidence="13">
    <location>
        <begin position="1010"/>
        <end position="1019"/>
    </location>
</feature>
<dbReference type="GO" id="GO:0016020">
    <property type="term" value="C:membrane"/>
    <property type="evidence" value="ECO:0007669"/>
    <property type="project" value="UniProtKB-SubCell"/>
</dbReference>